<dbReference type="SUPFAM" id="SSF103473">
    <property type="entry name" value="MFS general substrate transporter"/>
    <property type="match status" value="1"/>
</dbReference>
<evidence type="ECO:0000313" key="8">
    <source>
        <dbReference type="EMBL" id="KAH0750786.1"/>
    </source>
</evidence>
<feature type="transmembrane region" description="Helical" evidence="6">
    <location>
        <begin position="709"/>
        <end position="726"/>
    </location>
</feature>
<evidence type="ECO:0000256" key="4">
    <source>
        <dbReference type="ARBA" id="ARBA00023136"/>
    </source>
</evidence>
<keyword evidence="9" id="KW-1185">Reference proteome</keyword>
<comment type="caution">
    <text evidence="8">The sequence shown here is derived from an EMBL/GenBank/DDBJ whole genome shotgun (WGS) entry which is preliminary data.</text>
</comment>
<feature type="transmembrane region" description="Helical" evidence="6">
    <location>
        <begin position="934"/>
        <end position="955"/>
    </location>
</feature>
<dbReference type="Pfam" id="PF00854">
    <property type="entry name" value="PTR2"/>
    <property type="match status" value="1"/>
</dbReference>
<comment type="similarity">
    <text evidence="5">Belongs to the major facilitator superfamily. Phosphate:H(+) symporter (TC 2.A.1.9) family.</text>
</comment>
<dbReference type="EMBL" id="JAIVGD010000019">
    <property type="protein sequence ID" value="KAH0750786.1"/>
    <property type="molecule type" value="Genomic_DNA"/>
</dbReference>
<dbReference type="InterPro" id="IPR055298">
    <property type="entry name" value="AtLOH3-like"/>
</dbReference>
<dbReference type="SUPFAM" id="SSF53098">
    <property type="entry name" value="Ribonuclease H-like"/>
    <property type="match status" value="1"/>
</dbReference>
<evidence type="ECO:0000256" key="1">
    <source>
        <dbReference type="ARBA" id="ARBA00004141"/>
    </source>
</evidence>
<keyword evidence="3 6" id="KW-1133">Transmembrane helix</keyword>
<feature type="transmembrane region" description="Helical" evidence="6">
    <location>
        <begin position="1103"/>
        <end position="1123"/>
    </location>
</feature>
<gene>
    <name evidence="8" type="ORF">KY290_030018</name>
</gene>
<feature type="transmembrane region" description="Helical" evidence="6">
    <location>
        <begin position="666"/>
        <end position="689"/>
    </location>
</feature>
<dbReference type="Proteomes" id="UP000826656">
    <property type="component" value="Unassembled WGS sequence"/>
</dbReference>
<dbReference type="Gene3D" id="1.20.1250.20">
    <property type="entry name" value="MFS general substrate transporter like domains"/>
    <property type="match status" value="1"/>
</dbReference>
<reference evidence="8 9" key="1">
    <citation type="journal article" date="2021" name="bioRxiv">
        <title>Chromosome-scale and haplotype-resolved genome assembly of a tetraploid potato cultivar.</title>
        <authorList>
            <person name="Sun H."/>
            <person name="Jiao W.-B."/>
            <person name="Krause K."/>
            <person name="Campoy J.A."/>
            <person name="Goel M."/>
            <person name="Folz-Donahue K."/>
            <person name="Kukat C."/>
            <person name="Huettel B."/>
            <person name="Schneeberger K."/>
        </authorList>
    </citation>
    <scope>NUCLEOTIDE SEQUENCE [LARGE SCALE GENOMIC DNA]</scope>
    <source>
        <strain evidence="8">SolTubOtavaFocal</strain>
        <tissue evidence="8">Leaves</tissue>
    </source>
</reference>
<evidence type="ECO:0000256" key="6">
    <source>
        <dbReference type="SAM" id="Phobius"/>
    </source>
</evidence>
<accession>A0ABQ7UPC9</accession>
<dbReference type="PANTHER" id="PTHR11697:SF230">
    <property type="entry name" value="ZINC FINGER, MYM DOMAIN CONTAINING 1"/>
    <property type="match status" value="1"/>
</dbReference>
<feature type="transmembrane region" description="Helical" evidence="6">
    <location>
        <begin position="893"/>
        <end position="914"/>
    </location>
</feature>
<feature type="transmembrane region" description="Helical" evidence="6">
    <location>
        <begin position="1027"/>
        <end position="1046"/>
    </location>
</feature>
<evidence type="ECO:0000256" key="2">
    <source>
        <dbReference type="ARBA" id="ARBA00022692"/>
    </source>
</evidence>
<name>A0ABQ7UPC9_SOLTU</name>
<sequence length="1151" mass="130603">MLDFANQRQSIQSSLHKQSEKTKSDYRIRLNASIDVVRFLLRNGLPFRGHDESEDSDYKGLFLELLKFHGVNRPDVEKVILQHAPKNDMMICSAIQKEIVDACTKETIKAIIKDLDGDYFGILVDESKDISHKEQMALVLRYVNKNGELIESFLGIVHVGDTSARSLQKVIYSLLLDHSLCLSRLRGQGYDGASNIQGEKNGLKSLILQDAPSAYYIHCFAHQLQLTLVALSKKHPDVKNFFYVVTNVLNTIGTSFKRRDLLRQHQVEKLEELLKSGEILTGQGLNQERGLQRPGDTRWGSHFKTLENFMIIFSSIANVLKDMKENSPHDLDKLAAGNLLDKIQEFEFIFVLHLMFKMLLLTNELNQALQKKNQDIVNAMGLLNLSKRRLQTMRESGLESLMDEVSSFCGKHDILIPEMTEDYPRSKRKKSEISYLHHFRVEVFYAVIDLQLQELNNRFDVVTNDLLLGMASLNPVDSFANFSKSGIMKLAEYYKSEFGDNELRDLSYQLDSFIVYARECDGKFLNLKGIKDLATMMAQTKLDQTWSLVYLLVKLALILPVATTSVERAFSSMKLIKNDLRNSIGEEFLNGCLVCKIERKIFENVSYEAFERMAFYGIASNLVVYLTSQLHEDTVSSVRNVNNWSGSVWITPLLGAYVADTYLGRFWTFTFSSLIYVMGMVLLTMAVSIKFLKPSCENGVCNKASTSQIAFFYASLYIIAIGAGGTKPNISTFGADQFDDFNPHEKKLKVSFFNWWMFSTFGGALLATIGLVYIQENMSWGLGYGIPTVGLIISLIIFYIGTPTYRHKVRKSQHPAKDLLRVPIVAFANRKIELPNDPSQLHELDMQYYFTTGKRQVHHTPVFRFLDKAAMKQDNDTGSRLPCTVTQVEGAKLITGMAMIWLVTLIPSTIWAQINTLFVKQGTTLDRHLGSTFQIPAASLGSFVTLTMLLSVPMYDRYFVPFMRKKTGNPRGITLLQRLGTGFFIQILAITFAYAMEVRRMHVIKMHHINGPKEIVPMTIFSLLPQYVLLGVADVFNAIGLLEFFYDQSPEDMQSLGTTFFTSGIGLGNFLNSFLVTMVDKITGSNGGKSWIGDNMNDSHLDYYYAFLLVMSALNLGVFLWASNRYIYKRESREMKDEFPELEGKAIDLLP</sequence>
<proteinExistence type="inferred from homology"/>
<comment type="subcellular location">
    <subcellularLocation>
        <location evidence="1">Membrane</location>
        <topology evidence="1">Multi-pass membrane protein</topology>
    </subcellularLocation>
</comment>
<feature type="transmembrane region" description="Helical" evidence="6">
    <location>
        <begin position="1058"/>
        <end position="1079"/>
    </location>
</feature>
<evidence type="ECO:0000256" key="3">
    <source>
        <dbReference type="ARBA" id="ARBA00022989"/>
    </source>
</evidence>
<feature type="transmembrane region" description="Helical" evidence="6">
    <location>
        <begin position="546"/>
        <end position="566"/>
    </location>
</feature>
<dbReference type="CDD" id="cd17417">
    <property type="entry name" value="MFS_NPF5"/>
    <property type="match status" value="1"/>
</dbReference>
<feature type="transmembrane region" description="Helical" evidence="6">
    <location>
        <begin position="752"/>
        <end position="774"/>
    </location>
</feature>
<feature type="transmembrane region" description="Helical" evidence="6">
    <location>
        <begin position="975"/>
        <end position="996"/>
    </location>
</feature>
<keyword evidence="4 6" id="KW-0472">Membrane</keyword>
<dbReference type="InterPro" id="IPR036259">
    <property type="entry name" value="MFS_trans_sf"/>
</dbReference>
<feature type="transmembrane region" description="Helical" evidence="6">
    <location>
        <begin position="780"/>
        <end position="801"/>
    </location>
</feature>
<dbReference type="Pfam" id="PF14291">
    <property type="entry name" value="DUF4371"/>
    <property type="match status" value="1"/>
</dbReference>
<dbReference type="InterPro" id="IPR044739">
    <property type="entry name" value="NRT1/PTR"/>
</dbReference>
<keyword evidence="2 6" id="KW-0812">Transmembrane</keyword>
<dbReference type="InterPro" id="IPR025398">
    <property type="entry name" value="DUF4371"/>
</dbReference>
<evidence type="ECO:0000256" key="5">
    <source>
        <dbReference type="ARBA" id="ARBA00044504"/>
    </source>
</evidence>
<feature type="domain" description="DUF4371" evidence="7">
    <location>
        <begin position="3"/>
        <end position="202"/>
    </location>
</feature>
<protein>
    <recommendedName>
        <fullName evidence="7">DUF4371 domain-containing protein</fullName>
    </recommendedName>
</protein>
<dbReference type="PANTHER" id="PTHR11697">
    <property type="entry name" value="GENERAL TRANSCRIPTION FACTOR 2-RELATED ZINC FINGER PROTEIN"/>
    <property type="match status" value="1"/>
</dbReference>
<dbReference type="InterPro" id="IPR012337">
    <property type="entry name" value="RNaseH-like_sf"/>
</dbReference>
<organism evidence="8 9">
    <name type="scientific">Solanum tuberosum</name>
    <name type="common">Potato</name>
    <dbReference type="NCBI Taxonomy" id="4113"/>
    <lineage>
        <taxon>Eukaryota</taxon>
        <taxon>Viridiplantae</taxon>
        <taxon>Streptophyta</taxon>
        <taxon>Embryophyta</taxon>
        <taxon>Tracheophyta</taxon>
        <taxon>Spermatophyta</taxon>
        <taxon>Magnoliopsida</taxon>
        <taxon>eudicotyledons</taxon>
        <taxon>Gunneridae</taxon>
        <taxon>Pentapetalae</taxon>
        <taxon>asterids</taxon>
        <taxon>lamiids</taxon>
        <taxon>Solanales</taxon>
        <taxon>Solanaceae</taxon>
        <taxon>Solanoideae</taxon>
        <taxon>Solaneae</taxon>
        <taxon>Solanum</taxon>
    </lineage>
</organism>
<evidence type="ECO:0000313" key="9">
    <source>
        <dbReference type="Proteomes" id="UP000826656"/>
    </source>
</evidence>
<dbReference type="InterPro" id="IPR000109">
    <property type="entry name" value="POT_fam"/>
</dbReference>
<evidence type="ECO:0000259" key="7">
    <source>
        <dbReference type="Pfam" id="PF14291"/>
    </source>
</evidence>